<keyword evidence="4" id="KW-1185">Reference proteome</keyword>
<dbReference type="SUPFAM" id="SSF51735">
    <property type="entry name" value="NAD(P)-binding Rossmann-fold domains"/>
    <property type="match status" value="1"/>
</dbReference>
<dbReference type="Pfam" id="PF00106">
    <property type="entry name" value="adh_short"/>
    <property type="match status" value="1"/>
</dbReference>
<proteinExistence type="inferred from homology"/>
<dbReference type="PRINTS" id="PR00081">
    <property type="entry name" value="GDHRDH"/>
</dbReference>
<gene>
    <name evidence="3" type="ORF">QBC34DRAFT_479261</name>
</gene>
<dbReference type="EMBL" id="MU866003">
    <property type="protein sequence ID" value="KAK4442943.1"/>
    <property type="molecule type" value="Genomic_DNA"/>
</dbReference>
<evidence type="ECO:0008006" key="5">
    <source>
        <dbReference type="Google" id="ProtNLM"/>
    </source>
</evidence>
<feature type="non-terminal residue" evidence="3">
    <location>
        <position position="1"/>
    </location>
</feature>
<reference evidence="3" key="1">
    <citation type="journal article" date="2023" name="Mol. Phylogenet. Evol.">
        <title>Genome-scale phylogeny and comparative genomics of the fungal order Sordariales.</title>
        <authorList>
            <person name="Hensen N."/>
            <person name="Bonometti L."/>
            <person name="Westerberg I."/>
            <person name="Brannstrom I.O."/>
            <person name="Guillou S."/>
            <person name="Cros-Aarteil S."/>
            <person name="Calhoun S."/>
            <person name="Haridas S."/>
            <person name="Kuo A."/>
            <person name="Mondo S."/>
            <person name="Pangilinan J."/>
            <person name="Riley R."/>
            <person name="LaButti K."/>
            <person name="Andreopoulos B."/>
            <person name="Lipzen A."/>
            <person name="Chen C."/>
            <person name="Yan M."/>
            <person name="Daum C."/>
            <person name="Ng V."/>
            <person name="Clum A."/>
            <person name="Steindorff A."/>
            <person name="Ohm R.A."/>
            <person name="Martin F."/>
            <person name="Silar P."/>
            <person name="Natvig D.O."/>
            <person name="Lalanne C."/>
            <person name="Gautier V."/>
            <person name="Ament-Velasquez S.L."/>
            <person name="Kruys A."/>
            <person name="Hutchinson M.I."/>
            <person name="Powell A.J."/>
            <person name="Barry K."/>
            <person name="Miller A.N."/>
            <person name="Grigoriev I.V."/>
            <person name="Debuchy R."/>
            <person name="Gladieux P."/>
            <person name="Hiltunen Thoren M."/>
            <person name="Johannesson H."/>
        </authorList>
    </citation>
    <scope>NUCLEOTIDE SEQUENCE</scope>
    <source>
        <strain evidence="3">PSN243</strain>
    </source>
</reference>
<feature type="non-terminal residue" evidence="3">
    <location>
        <position position="316"/>
    </location>
</feature>
<comment type="caution">
    <text evidence="3">The sequence shown here is derived from an EMBL/GenBank/DDBJ whole genome shotgun (WGS) entry which is preliminary data.</text>
</comment>
<dbReference type="Proteomes" id="UP001321760">
    <property type="component" value="Unassembled WGS sequence"/>
</dbReference>
<dbReference type="AlphaFoldDB" id="A0AAV9G310"/>
<dbReference type="Gene3D" id="3.40.50.720">
    <property type="entry name" value="NAD(P)-binding Rossmann-like Domain"/>
    <property type="match status" value="1"/>
</dbReference>
<evidence type="ECO:0000256" key="2">
    <source>
        <dbReference type="ARBA" id="ARBA00023002"/>
    </source>
</evidence>
<sequence>IFNMSDSQGISPFATNVTSTIHRTVYPSIDASRPELSQAGKTVLITGGTVGIGFDVAKRFITASASTVIITGRRKEQLEKAIASLKEFAASAKKDVNIIGESSDVADPAAVDSLWSGLADKKIIVDVLILNAARFAVPKPLFELGIDHVWESFEVNVRGPIHFAEKFYKQAGGEDIPKSLINISTQSIHESKPQYIPLAASRPEYGLTKGAGTLAMQYIAQEVDPAKFQVVSFHPGIVYTEPWQVMGASPDTMDFDDVALAGNYAVWAASGEARFLHGRFTWAAWDVEELRRDLGGRLEEDADFLRVSVAGLRGGD</sequence>
<dbReference type="CDD" id="cd05233">
    <property type="entry name" value="SDR_c"/>
    <property type="match status" value="1"/>
</dbReference>
<dbReference type="GO" id="GO:0016491">
    <property type="term" value="F:oxidoreductase activity"/>
    <property type="evidence" value="ECO:0007669"/>
    <property type="project" value="UniProtKB-KW"/>
</dbReference>
<reference evidence="3" key="2">
    <citation type="submission" date="2023-05" db="EMBL/GenBank/DDBJ databases">
        <authorList>
            <consortium name="Lawrence Berkeley National Laboratory"/>
            <person name="Steindorff A."/>
            <person name="Hensen N."/>
            <person name="Bonometti L."/>
            <person name="Westerberg I."/>
            <person name="Brannstrom I.O."/>
            <person name="Guillou S."/>
            <person name="Cros-Aarteil S."/>
            <person name="Calhoun S."/>
            <person name="Haridas S."/>
            <person name="Kuo A."/>
            <person name="Mondo S."/>
            <person name="Pangilinan J."/>
            <person name="Riley R."/>
            <person name="Labutti K."/>
            <person name="Andreopoulos B."/>
            <person name="Lipzen A."/>
            <person name="Chen C."/>
            <person name="Yanf M."/>
            <person name="Daum C."/>
            <person name="Ng V."/>
            <person name="Clum A."/>
            <person name="Ohm R."/>
            <person name="Martin F."/>
            <person name="Silar P."/>
            <person name="Natvig D."/>
            <person name="Lalanne C."/>
            <person name="Gautier V."/>
            <person name="Ament-Velasquez S.L."/>
            <person name="Kruys A."/>
            <person name="Hutchinson M.I."/>
            <person name="Powell A.J."/>
            <person name="Barry K."/>
            <person name="Miller A.N."/>
            <person name="Grigoriev I.V."/>
            <person name="Debuchy R."/>
            <person name="Gladieux P."/>
            <person name="Thoren M.H."/>
            <person name="Johannesson H."/>
        </authorList>
    </citation>
    <scope>NUCLEOTIDE SEQUENCE</scope>
    <source>
        <strain evidence="3">PSN243</strain>
    </source>
</reference>
<accession>A0AAV9G310</accession>
<keyword evidence="2" id="KW-0560">Oxidoreductase</keyword>
<evidence type="ECO:0000313" key="3">
    <source>
        <dbReference type="EMBL" id="KAK4442943.1"/>
    </source>
</evidence>
<protein>
    <recommendedName>
        <fullName evidence="5">NAD(P)-binding protein</fullName>
    </recommendedName>
</protein>
<comment type="similarity">
    <text evidence="1">Belongs to the short-chain dehydrogenases/reductases (SDR) family.</text>
</comment>
<dbReference type="InterPro" id="IPR036291">
    <property type="entry name" value="NAD(P)-bd_dom_sf"/>
</dbReference>
<name>A0AAV9G310_9PEZI</name>
<evidence type="ECO:0000256" key="1">
    <source>
        <dbReference type="ARBA" id="ARBA00006484"/>
    </source>
</evidence>
<organism evidence="3 4">
    <name type="scientific">Podospora aff. communis PSN243</name>
    <dbReference type="NCBI Taxonomy" id="3040156"/>
    <lineage>
        <taxon>Eukaryota</taxon>
        <taxon>Fungi</taxon>
        <taxon>Dikarya</taxon>
        <taxon>Ascomycota</taxon>
        <taxon>Pezizomycotina</taxon>
        <taxon>Sordariomycetes</taxon>
        <taxon>Sordariomycetidae</taxon>
        <taxon>Sordariales</taxon>
        <taxon>Podosporaceae</taxon>
        <taxon>Podospora</taxon>
    </lineage>
</organism>
<dbReference type="PANTHER" id="PTHR42901">
    <property type="entry name" value="ALCOHOL DEHYDROGENASE"/>
    <property type="match status" value="1"/>
</dbReference>
<evidence type="ECO:0000313" key="4">
    <source>
        <dbReference type="Proteomes" id="UP001321760"/>
    </source>
</evidence>
<dbReference type="PANTHER" id="PTHR42901:SF1">
    <property type="entry name" value="ALCOHOL DEHYDROGENASE"/>
    <property type="match status" value="1"/>
</dbReference>
<dbReference type="InterPro" id="IPR002347">
    <property type="entry name" value="SDR_fam"/>
</dbReference>